<proteinExistence type="predicted"/>
<evidence type="ECO:0000259" key="1">
    <source>
        <dbReference type="Pfam" id="PF07734"/>
    </source>
</evidence>
<gene>
    <name evidence="2" type="ORF">RHGRI_010077</name>
</gene>
<feature type="domain" description="F-box associated beta-propeller type 1" evidence="1">
    <location>
        <begin position="47"/>
        <end position="145"/>
    </location>
</feature>
<name>A0AAV6KHX1_9ERIC</name>
<organism evidence="2 3">
    <name type="scientific">Rhododendron griersonianum</name>
    <dbReference type="NCBI Taxonomy" id="479676"/>
    <lineage>
        <taxon>Eukaryota</taxon>
        <taxon>Viridiplantae</taxon>
        <taxon>Streptophyta</taxon>
        <taxon>Embryophyta</taxon>
        <taxon>Tracheophyta</taxon>
        <taxon>Spermatophyta</taxon>
        <taxon>Magnoliopsida</taxon>
        <taxon>eudicotyledons</taxon>
        <taxon>Gunneridae</taxon>
        <taxon>Pentapetalae</taxon>
        <taxon>asterids</taxon>
        <taxon>Ericales</taxon>
        <taxon>Ericaceae</taxon>
        <taxon>Ericoideae</taxon>
        <taxon>Rhodoreae</taxon>
        <taxon>Rhododendron</taxon>
    </lineage>
</organism>
<keyword evidence="3" id="KW-1185">Reference proteome</keyword>
<evidence type="ECO:0000313" key="2">
    <source>
        <dbReference type="EMBL" id="KAG5551853.1"/>
    </source>
</evidence>
<dbReference type="NCBIfam" id="TIGR01640">
    <property type="entry name" value="F_box_assoc_1"/>
    <property type="match status" value="1"/>
</dbReference>
<dbReference type="InterPro" id="IPR017451">
    <property type="entry name" value="F-box-assoc_interact_dom"/>
</dbReference>
<dbReference type="InterPro" id="IPR006527">
    <property type="entry name" value="F-box-assoc_dom_typ1"/>
</dbReference>
<dbReference type="Pfam" id="PF07734">
    <property type="entry name" value="FBA_1"/>
    <property type="match status" value="1"/>
</dbReference>
<comment type="caution">
    <text evidence="2">The sequence shown here is derived from an EMBL/GenBank/DDBJ whole genome shotgun (WGS) entry which is preliminary data.</text>
</comment>
<accession>A0AAV6KHX1</accession>
<dbReference type="PANTHER" id="PTHR31790">
    <property type="entry name" value="OS02G0783600 PROTEIN"/>
    <property type="match status" value="1"/>
</dbReference>
<evidence type="ECO:0000313" key="3">
    <source>
        <dbReference type="Proteomes" id="UP000823749"/>
    </source>
</evidence>
<dbReference type="Proteomes" id="UP000823749">
    <property type="component" value="Chromosome 4"/>
</dbReference>
<sequence length="183" mass="20557">MIVPLNQPQIIVWNPSTRKSVTLPMAPKTQCPTIAAYGFGAHPTTQEYKAFLNGVVHWVAVGNPREEGGFRQLIMLFNMASESFSEFMLPTTLADEPLTSLLSIKLFGESLALFCNRRRDGDACCIWVMKEYGVAESWTNLFSSNLLGMPNKALGFRKVQQLQRLLGKAKPDVRKQCTGHFFR</sequence>
<dbReference type="InterPro" id="IPR052361">
    <property type="entry name" value="F-box_domain"/>
</dbReference>
<dbReference type="PANTHER" id="PTHR31790:SF609">
    <property type="entry name" value="F-BOX PROTEIN CPR30-LIKE"/>
    <property type="match status" value="1"/>
</dbReference>
<dbReference type="AlphaFoldDB" id="A0AAV6KHX1"/>
<protein>
    <recommendedName>
        <fullName evidence="1">F-box associated beta-propeller type 1 domain-containing protein</fullName>
    </recommendedName>
</protein>
<reference evidence="2" key="1">
    <citation type="submission" date="2020-08" db="EMBL/GenBank/DDBJ databases">
        <title>Plant Genome Project.</title>
        <authorList>
            <person name="Zhang R.-G."/>
        </authorList>
    </citation>
    <scope>NUCLEOTIDE SEQUENCE</scope>
    <source>
        <strain evidence="2">WSP0</strain>
        <tissue evidence="2">Leaf</tissue>
    </source>
</reference>
<dbReference type="EMBL" id="JACTNZ010000004">
    <property type="protein sequence ID" value="KAG5551853.1"/>
    <property type="molecule type" value="Genomic_DNA"/>
</dbReference>